<protein>
    <submittedName>
        <fullName evidence="1">Uncharacterized protein</fullName>
    </submittedName>
</protein>
<dbReference type="RefSeq" id="WP_095654800.1">
    <property type="nucleotide sequence ID" value="NZ_NPOA01000004.1"/>
</dbReference>
<evidence type="ECO:0000313" key="1">
    <source>
        <dbReference type="EMBL" id="PAV30198.1"/>
    </source>
</evidence>
<proteinExistence type="predicted"/>
<dbReference type="AlphaFoldDB" id="A0A2A2IFQ8"/>
<dbReference type="Proteomes" id="UP000218887">
    <property type="component" value="Unassembled WGS sequence"/>
</dbReference>
<sequence>MKKEILAIKRNSFYELFDYLKRDVTRILSENDEQKKRSLRYKLSTKCKEWTERLPIKVENGIITHDEAQNVFNETIEIARQTGLIVEKDKNGEIHFFNTLNLQINI</sequence>
<name>A0A2A2IFQ8_9BACI</name>
<comment type="caution">
    <text evidence="1">The sequence shown here is derived from an EMBL/GenBank/DDBJ whole genome shotgun (WGS) entry which is preliminary data.</text>
</comment>
<organism evidence="1 2">
    <name type="scientific">Virgibacillus profundi</name>
    <dbReference type="NCBI Taxonomy" id="2024555"/>
    <lineage>
        <taxon>Bacteria</taxon>
        <taxon>Bacillati</taxon>
        <taxon>Bacillota</taxon>
        <taxon>Bacilli</taxon>
        <taxon>Bacillales</taxon>
        <taxon>Bacillaceae</taxon>
        <taxon>Virgibacillus</taxon>
    </lineage>
</organism>
<evidence type="ECO:0000313" key="2">
    <source>
        <dbReference type="Proteomes" id="UP000218887"/>
    </source>
</evidence>
<reference evidence="1 2" key="1">
    <citation type="submission" date="2017-08" db="EMBL/GenBank/DDBJ databases">
        <title>Virgibacillus indicus sp. nov. and Virgibacillus profoundi sp. nov, two moderately halophilic bacteria isolated from marine sediment by using the Microfluidic Streak Plate.</title>
        <authorList>
            <person name="Xu B."/>
            <person name="Hu B."/>
            <person name="Wang J."/>
            <person name="Zhu Y."/>
            <person name="Huang L."/>
            <person name="Du W."/>
            <person name="Huang Y."/>
        </authorList>
    </citation>
    <scope>NUCLEOTIDE SEQUENCE [LARGE SCALE GENOMIC DNA]</scope>
    <source>
        <strain evidence="1 2">IO3-P3-H5</strain>
    </source>
</reference>
<gene>
    <name evidence="1" type="ORF">CIL05_06955</name>
</gene>
<accession>A0A2A2IFQ8</accession>
<dbReference type="EMBL" id="NPOA01000004">
    <property type="protein sequence ID" value="PAV30198.1"/>
    <property type="molecule type" value="Genomic_DNA"/>
</dbReference>
<keyword evidence="2" id="KW-1185">Reference proteome</keyword>